<dbReference type="InterPro" id="IPR016167">
    <property type="entry name" value="FAD-bd_PCMH_sub1"/>
</dbReference>
<dbReference type="InParanoid" id="D8TCU9"/>
<keyword evidence="5" id="KW-0060">Ascorbate biosynthesis</keyword>
<dbReference type="KEGG" id="smo:SELMODRAFT_137111"/>
<dbReference type="Pfam" id="PF01565">
    <property type="entry name" value="FAD_binding_4"/>
    <property type="match status" value="1"/>
</dbReference>
<dbReference type="NCBIfam" id="TIGR01677">
    <property type="entry name" value="pln_FAD_oxido"/>
    <property type="match status" value="1"/>
</dbReference>
<sequence>MDACKLWLIASSLVHWLLLLKTSHGTPLPPVRCLANGSFNCTVSGTYGTWPDRSPCRAARALFPASEEELVTAVAFGSRNKMKMKVVSKSSHSMTKLVCPGGDEGLIISTQKLDRIVQVDPSTKTVVVDSGVQLQDLVDSVAKFGLSLPHSPYWNGLSIGGVISTGAHGSSLFGKGSAVHEYVIAMRLIVPSPSAEEGYARVINVTSEAMLNAARVSLGVLGVVSQATLALEPLFKRSVRIQQKADASLEDEIVEHGRMAEFGDVAWYPSQKTALFRIDNRVPVDTPGEGVNEFLGFRPEATALLRMLRMSEELYEATNNPAGKCTMSTLQVDTLVMAGMGFKNQLQKFTGYPVIGFQNKIQTTGTCENVLDQHHFCPWDPQAHGLFFHQTTVSISLDRIRDFIVDVKKLRDMNPSAFCGAELYYGVLLRYVRGSMAFLGKSEDSVDVDITYYRSRDAHTPRLNQDVYEEIEQLAVFKYRGQPHWGKNRNVAFIGAAEKYPGLATFLQVKQSLDSEGLFSSEWSDAMLGLSSSGVANSQAKHCALEGLCLCSSDEHCAPEKKYYCRPGRVFANARVCRKGS</sequence>
<dbReference type="GO" id="GO:0019853">
    <property type="term" value="P:L-ascorbic acid biosynthetic process"/>
    <property type="evidence" value="ECO:0007669"/>
    <property type="project" value="UniProtKB-UniPathway"/>
</dbReference>
<evidence type="ECO:0000256" key="9">
    <source>
        <dbReference type="SAM" id="SignalP"/>
    </source>
</evidence>
<feature type="chain" id="PRO_5003123497" description="L-gulonolactone oxidase" evidence="9">
    <location>
        <begin position="26"/>
        <end position="581"/>
    </location>
</feature>
<evidence type="ECO:0000256" key="7">
    <source>
        <dbReference type="ARBA" id="ARBA00023002"/>
    </source>
</evidence>
<feature type="domain" description="FAD-binding PCMH-type" evidence="10">
    <location>
        <begin position="54"/>
        <end position="234"/>
    </location>
</feature>
<feature type="signal peptide" evidence="9">
    <location>
        <begin position="1"/>
        <end position="25"/>
    </location>
</feature>
<accession>D8TCU9</accession>
<dbReference type="HOGENOM" id="CLU_019762_2_0_1"/>
<evidence type="ECO:0000313" key="11">
    <source>
        <dbReference type="EMBL" id="EFJ05507.1"/>
    </source>
</evidence>
<keyword evidence="6 9" id="KW-0732">Signal</keyword>
<protein>
    <recommendedName>
        <fullName evidence="4">L-gulonolactone oxidase</fullName>
        <ecNumber evidence="4">1.1.3.8</ecNumber>
    </recommendedName>
</protein>
<comment type="pathway">
    <text evidence="2">Cofactor biosynthesis; L-ascorbate biosynthesis.</text>
</comment>
<dbReference type="GO" id="GO:0003885">
    <property type="term" value="F:D-arabinono-1,4-lactone oxidase activity"/>
    <property type="evidence" value="ECO:0007669"/>
    <property type="project" value="InterPro"/>
</dbReference>
<keyword evidence="12" id="KW-1185">Reference proteome</keyword>
<keyword evidence="7" id="KW-0560">Oxidoreductase</keyword>
<dbReference type="PANTHER" id="PTHR13878:SF67">
    <property type="entry name" value="L-GULONOLACTONE OXIDASE 5"/>
    <property type="match status" value="1"/>
</dbReference>
<dbReference type="InterPro" id="IPR006094">
    <property type="entry name" value="Oxid_FAD_bind_N"/>
</dbReference>
<dbReference type="GO" id="GO:0016020">
    <property type="term" value="C:membrane"/>
    <property type="evidence" value="ECO:0007669"/>
    <property type="project" value="InterPro"/>
</dbReference>
<evidence type="ECO:0000256" key="6">
    <source>
        <dbReference type="ARBA" id="ARBA00022729"/>
    </source>
</evidence>
<comment type="catalytic activity">
    <reaction evidence="8">
        <text>L-gulono-1,4-lactone + O2 = L-ascorbate + H2O2 + H(+)</text>
        <dbReference type="Rhea" id="RHEA:32363"/>
        <dbReference type="ChEBI" id="CHEBI:15378"/>
        <dbReference type="ChEBI" id="CHEBI:15379"/>
        <dbReference type="ChEBI" id="CHEBI:16240"/>
        <dbReference type="ChEBI" id="CHEBI:17587"/>
        <dbReference type="ChEBI" id="CHEBI:38290"/>
        <dbReference type="EC" id="1.1.3.8"/>
    </reaction>
</comment>
<dbReference type="AlphaFoldDB" id="D8TCU9"/>
<dbReference type="OrthoDB" id="610608at2759"/>
<dbReference type="STRING" id="88036.D8TCU9"/>
<proteinExistence type="inferred from homology"/>
<dbReference type="SUPFAM" id="SSF56176">
    <property type="entry name" value="FAD-binding/transporter-associated domain-like"/>
    <property type="match status" value="1"/>
</dbReference>
<evidence type="ECO:0000256" key="1">
    <source>
        <dbReference type="ARBA" id="ARBA00001974"/>
    </source>
</evidence>
<dbReference type="GO" id="GO:0050105">
    <property type="term" value="F:L-gulonolactone oxidase activity"/>
    <property type="evidence" value="ECO:0007669"/>
    <property type="project" value="UniProtKB-EC"/>
</dbReference>
<dbReference type="PROSITE" id="PS51387">
    <property type="entry name" value="FAD_PCMH"/>
    <property type="match status" value="1"/>
</dbReference>
<dbReference type="Gene3D" id="3.30.43.10">
    <property type="entry name" value="Uridine Diphospho-n-acetylenolpyruvylglucosamine Reductase, domain 2"/>
    <property type="match status" value="1"/>
</dbReference>
<dbReference type="OMA" id="CNISAFI"/>
<dbReference type="InterPro" id="IPR036318">
    <property type="entry name" value="FAD-bd_PCMH-like_sf"/>
</dbReference>
<evidence type="ECO:0000256" key="2">
    <source>
        <dbReference type="ARBA" id="ARBA00005147"/>
    </source>
</evidence>
<dbReference type="Gene3D" id="3.30.465.10">
    <property type="match status" value="1"/>
</dbReference>
<dbReference type="PANTHER" id="PTHR13878">
    <property type="entry name" value="GULONOLACTONE OXIDASE"/>
    <property type="match status" value="1"/>
</dbReference>
<dbReference type="InterPro" id="IPR016169">
    <property type="entry name" value="FAD-bd_PCMH_sub2"/>
</dbReference>
<dbReference type="InterPro" id="IPR055154">
    <property type="entry name" value="GULLO2-like_C"/>
</dbReference>
<dbReference type="Pfam" id="PF04030">
    <property type="entry name" value="ALO"/>
    <property type="match status" value="1"/>
</dbReference>
<dbReference type="Gene3D" id="3.30.70.2520">
    <property type="match status" value="1"/>
</dbReference>
<dbReference type="InterPro" id="IPR007173">
    <property type="entry name" value="ALO_C"/>
</dbReference>
<evidence type="ECO:0000259" key="10">
    <source>
        <dbReference type="PROSITE" id="PS51387"/>
    </source>
</evidence>
<dbReference type="GO" id="GO:0071949">
    <property type="term" value="F:FAD binding"/>
    <property type="evidence" value="ECO:0007669"/>
    <property type="project" value="InterPro"/>
</dbReference>
<evidence type="ECO:0000313" key="12">
    <source>
        <dbReference type="Proteomes" id="UP000001514"/>
    </source>
</evidence>
<dbReference type="Proteomes" id="UP000001514">
    <property type="component" value="Unassembled WGS sequence"/>
</dbReference>
<gene>
    <name evidence="11" type="ORF">SELMODRAFT_137111</name>
</gene>
<dbReference type="InterPro" id="IPR010030">
    <property type="entry name" value="GULO_Plant"/>
</dbReference>
<evidence type="ECO:0000256" key="5">
    <source>
        <dbReference type="ARBA" id="ARBA00022644"/>
    </source>
</evidence>
<dbReference type="EMBL" id="GL377720">
    <property type="protein sequence ID" value="EFJ05507.1"/>
    <property type="molecule type" value="Genomic_DNA"/>
</dbReference>
<evidence type="ECO:0000256" key="8">
    <source>
        <dbReference type="ARBA" id="ARBA00048083"/>
    </source>
</evidence>
<comment type="similarity">
    <text evidence="3">Belongs to the oxygen-dependent FAD-linked oxidoreductase family.</text>
</comment>
<dbReference type="FunCoup" id="D8TCU9">
    <property type="interactions" value="919"/>
</dbReference>
<dbReference type="Pfam" id="PF22906">
    <property type="entry name" value="GULLO2-like_3rd"/>
    <property type="match status" value="1"/>
</dbReference>
<comment type="cofactor">
    <cofactor evidence="1">
        <name>FAD</name>
        <dbReference type="ChEBI" id="CHEBI:57692"/>
    </cofactor>
</comment>
<reference evidence="11 12" key="1">
    <citation type="journal article" date="2011" name="Science">
        <title>The Selaginella genome identifies genetic changes associated with the evolution of vascular plants.</title>
        <authorList>
            <person name="Banks J.A."/>
            <person name="Nishiyama T."/>
            <person name="Hasebe M."/>
            <person name="Bowman J.L."/>
            <person name="Gribskov M."/>
            <person name="dePamphilis C."/>
            <person name="Albert V.A."/>
            <person name="Aono N."/>
            <person name="Aoyama T."/>
            <person name="Ambrose B.A."/>
            <person name="Ashton N.W."/>
            <person name="Axtell M.J."/>
            <person name="Barker E."/>
            <person name="Barker M.S."/>
            <person name="Bennetzen J.L."/>
            <person name="Bonawitz N.D."/>
            <person name="Chapple C."/>
            <person name="Cheng C."/>
            <person name="Correa L.G."/>
            <person name="Dacre M."/>
            <person name="DeBarry J."/>
            <person name="Dreyer I."/>
            <person name="Elias M."/>
            <person name="Engstrom E.M."/>
            <person name="Estelle M."/>
            <person name="Feng L."/>
            <person name="Finet C."/>
            <person name="Floyd S.K."/>
            <person name="Frommer W.B."/>
            <person name="Fujita T."/>
            <person name="Gramzow L."/>
            <person name="Gutensohn M."/>
            <person name="Harholt J."/>
            <person name="Hattori M."/>
            <person name="Heyl A."/>
            <person name="Hirai T."/>
            <person name="Hiwatashi Y."/>
            <person name="Ishikawa M."/>
            <person name="Iwata M."/>
            <person name="Karol K.G."/>
            <person name="Koehler B."/>
            <person name="Kolukisaoglu U."/>
            <person name="Kubo M."/>
            <person name="Kurata T."/>
            <person name="Lalonde S."/>
            <person name="Li K."/>
            <person name="Li Y."/>
            <person name="Litt A."/>
            <person name="Lyons E."/>
            <person name="Manning G."/>
            <person name="Maruyama T."/>
            <person name="Michael T.P."/>
            <person name="Mikami K."/>
            <person name="Miyazaki S."/>
            <person name="Morinaga S."/>
            <person name="Murata T."/>
            <person name="Mueller-Roeber B."/>
            <person name="Nelson D.R."/>
            <person name="Obara M."/>
            <person name="Oguri Y."/>
            <person name="Olmstead R.G."/>
            <person name="Onodera N."/>
            <person name="Petersen B.L."/>
            <person name="Pils B."/>
            <person name="Prigge M."/>
            <person name="Rensing S.A."/>
            <person name="Riano-Pachon D.M."/>
            <person name="Roberts A.W."/>
            <person name="Sato Y."/>
            <person name="Scheller H.V."/>
            <person name="Schulz B."/>
            <person name="Schulz C."/>
            <person name="Shakirov E.V."/>
            <person name="Shibagaki N."/>
            <person name="Shinohara N."/>
            <person name="Shippen D.E."/>
            <person name="Soerensen I."/>
            <person name="Sotooka R."/>
            <person name="Sugimoto N."/>
            <person name="Sugita M."/>
            <person name="Sumikawa N."/>
            <person name="Tanurdzic M."/>
            <person name="Theissen G."/>
            <person name="Ulvskov P."/>
            <person name="Wakazuki S."/>
            <person name="Weng J.K."/>
            <person name="Willats W.W."/>
            <person name="Wipf D."/>
            <person name="Wolf P.G."/>
            <person name="Yang L."/>
            <person name="Zimmer A.D."/>
            <person name="Zhu Q."/>
            <person name="Mitros T."/>
            <person name="Hellsten U."/>
            <person name="Loque D."/>
            <person name="Otillar R."/>
            <person name="Salamov A."/>
            <person name="Schmutz J."/>
            <person name="Shapiro H."/>
            <person name="Lindquist E."/>
            <person name="Lucas S."/>
            <person name="Rokhsar D."/>
            <person name="Grigoriev I.V."/>
        </authorList>
    </citation>
    <scope>NUCLEOTIDE SEQUENCE [LARGE SCALE GENOMIC DNA]</scope>
</reference>
<organism evidence="12">
    <name type="scientific">Selaginella moellendorffii</name>
    <name type="common">Spikemoss</name>
    <dbReference type="NCBI Taxonomy" id="88036"/>
    <lineage>
        <taxon>Eukaryota</taxon>
        <taxon>Viridiplantae</taxon>
        <taxon>Streptophyta</taxon>
        <taxon>Embryophyta</taxon>
        <taxon>Tracheophyta</taxon>
        <taxon>Lycopodiopsida</taxon>
        <taxon>Selaginellales</taxon>
        <taxon>Selaginellaceae</taxon>
        <taxon>Selaginella</taxon>
    </lineage>
</organism>
<name>D8TCU9_SELML</name>
<dbReference type="Gramene" id="EFJ05507">
    <property type="protein sequence ID" value="EFJ05507"/>
    <property type="gene ID" value="SELMODRAFT_137111"/>
</dbReference>
<dbReference type="GO" id="GO:0016491">
    <property type="term" value="F:oxidoreductase activity"/>
    <property type="evidence" value="ECO:0000318"/>
    <property type="project" value="GO_Central"/>
</dbReference>
<dbReference type="UniPathway" id="UPA00132"/>
<evidence type="ECO:0000256" key="3">
    <source>
        <dbReference type="ARBA" id="ARBA00005466"/>
    </source>
</evidence>
<dbReference type="eggNOG" id="KOG4730">
    <property type="taxonomic scope" value="Eukaryota"/>
</dbReference>
<dbReference type="InterPro" id="IPR016166">
    <property type="entry name" value="FAD-bd_PCMH"/>
</dbReference>
<dbReference type="EC" id="1.1.3.8" evidence="4"/>
<evidence type="ECO:0000256" key="4">
    <source>
        <dbReference type="ARBA" id="ARBA00013121"/>
    </source>
</evidence>
<dbReference type="InterPro" id="IPR050432">
    <property type="entry name" value="FAD-linked_Oxidoreductases_BP"/>
</dbReference>